<reference evidence="2 3" key="1">
    <citation type="submission" date="2020-08" db="EMBL/GenBank/DDBJ databases">
        <authorList>
            <person name="Hejnol A."/>
        </authorList>
    </citation>
    <scope>NUCLEOTIDE SEQUENCE [LARGE SCALE GENOMIC DNA]</scope>
</reference>
<feature type="compositionally biased region" description="Low complexity" evidence="1">
    <location>
        <begin position="31"/>
        <end position="41"/>
    </location>
</feature>
<dbReference type="Proteomes" id="UP000549394">
    <property type="component" value="Unassembled WGS sequence"/>
</dbReference>
<comment type="caution">
    <text evidence="2">The sequence shown here is derived from an EMBL/GenBank/DDBJ whole genome shotgun (WGS) entry which is preliminary data.</text>
</comment>
<evidence type="ECO:0000313" key="2">
    <source>
        <dbReference type="EMBL" id="CAD5123725.1"/>
    </source>
</evidence>
<evidence type="ECO:0000313" key="3">
    <source>
        <dbReference type="Proteomes" id="UP000549394"/>
    </source>
</evidence>
<organism evidence="2 3">
    <name type="scientific">Dimorphilus gyrociliatus</name>
    <dbReference type="NCBI Taxonomy" id="2664684"/>
    <lineage>
        <taxon>Eukaryota</taxon>
        <taxon>Metazoa</taxon>
        <taxon>Spiralia</taxon>
        <taxon>Lophotrochozoa</taxon>
        <taxon>Annelida</taxon>
        <taxon>Polychaeta</taxon>
        <taxon>Polychaeta incertae sedis</taxon>
        <taxon>Dinophilidae</taxon>
        <taxon>Dimorphilus</taxon>
    </lineage>
</organism>
<keyword evidence="3" id="KW-1185">Reference proteome</keyword>
<feature type="compositionally biased region" description="Basic residues" evidence="1">
    <location>
        <begin position="1"/>
        <end position="30"/>
    </location>
</feature>
<dbReference type="OrthoDB" id="5989977at2759"/>
<dbReference type="AlphaFoldDB" id="A0A7I8W6C4"/>
<protein>
    <submittedName>
        <fullName evidence="2">DgyrCDS12043</fullName>
    </submittedName>
</protein>
<evidence type="ECO:0000256" key="1">
    <source>
        <dbReference type="SAM" id="MobiDB-lite"/>
    </source>
</evidence>
<dbReference type="EMBL" id="CAJFCJ010000019">
    <property type="protein sequence ID" value="CAD5123725.1"/>
    <property type="molecule type" value="Genomic_DNA"/>
</dbReference>
<accession>A0A7I8W6C4</accession>
<proteinExistence type="predicted"/>
<gene>
    <name evidence="2" type="ORF">DGYR_LOCUS11370</name>
</gene>
<sequence>MPKKSAKTKRAHSTKSGKKSGKKSAKKRAAPKSAPAKLPSAEMNEHALTQIYYCAHNAVDALEYRGFAWPEAPKKGKKKKKK</sequence>
<feature type="region of interest" description="Disordered" evidence="1">
    <location>
        <begin position="1"/>
        <end position="41"/>
    </location>
</feature>
<name>A0A7I8W6C4_9ANNE</name>